<dbReference type="STRING" id="1173701.A0A066WY82"/>
<proteinExistence type="predicted"/>
<dbReference type="CDD" id="cd12811">
    <property type="entry name" value="MALA"/>
    <property type="match status" value="1"/>
</dbReference>
<dbReference type="Proteomes" id="UP000027238">
    <property type="component" value="Unassembled WGS sequence"/>
</dbReference>
<keyword evidence="2" id="KW-1185">Reference proteome</keyword>
<name>A0A066WY82_COLSU</name>
<dbReference type="AlphaFoldDB" id="A0A066WY82"/>
<reference evidence="2" key="1">
    <citation type="journal article" date="2014" name="Genome Announc.">
        <title>Draft genome sequence of Colletotrichum sublineola, a destructive pathogen of cultivated sorghum.</title>
        <authorList>
            <person name="Baroncelli R."/>
            <person name="Sanz-Martin J.M."/>
            <person name="Rech G.E."/>
            <person name="Sukno S.A."/>
            <person name="Thon M.R."/>
        </authorList>
    </citation>
    <scope>NUCLEOTIDE SEQUENCE [LARGE SCALE GENOMIC DNA]</scope>
    <source>
        <strain evidence="2">TX430BB</strain>
    </source>
</reference>
<protein>
    <submittedName>
        <fullName evidence="1">Uncharacterized protein</fullName>
    </submittedName>
</protein>
<dbReference type="InterPro" id="IPR015943">
    <property type="entry name" value="WD40/YVTN_repeat-like_dom_sf"/>
</dbReference>
<dbReference type="EMBL" id="JMSE01001513">
    <property type="protein sequence ID" value="KDN60389.1"/>
    <property type="molecule type" value="Genomic_DNA"/>
</dbReference>
<dbReference type="OMA" id="FQDMAED"/>
<evidence type="ECO:0000313" key="2">
    <source>
        <dbReference type="Proteomes" id="UP000027238"/>
    </source>
</evidence>
<dbReference type="eggNOG" id="ENOG502SEA5">
    <property type="taxonomic scope" value="Eukaryota"/>
</dbReference>
<comment type="caution">
    <text evidence="1">The sequence shown here is derived from an EMBL/GenBank/DDBJ whole genome shotgun (WGS) entry which is preliminary data.</text>
</comment>
<dbReference type="OrthoDB" id="4434395at2759"/>
<accession>A0A066WY82</accession>
<evidence type="ECO:0000313" key="1">
    <source>
        <dbReference type="EMBL" id="KDN60389.1"/>
    </source>
</evidence>
<organism evidence="1 2">
    <name type="scientific">Colletotrichum sublineola</name>
    <name type="common">Sorghum anthracnose fungus</name>
    <dbReference type="NCBI Taxonomy" id="1173701"/>
    <lineage>
        <taxon>Eukaryota</taxon>
        <taxon>Fungi</taxon>
        <taxon>Dikarya</taxon>
        <taxon>Ascomycota</taxon>
        <taxon>Pezizomycotina</taxon>
        <taxon>Sordariomycetes</taxon>
        <taxon>Hypocreomycetidae</taxon>
        <taxon>Glomerellales</taxon>
        <taxon>Glomerellaceae</taxon>
        <taxon>Colletotrichum</taxon>
        <taxon>Colletotrichum graminicola species complex</taxon>
    </lineage>
</organism>
<dbReference type="Gene3D" id="2.130.10.10">
    <property type="entry name" value="YVTN repeat-like/Quinoprotein amine dehydrogenase"/>
    <property type="match status" value="1"/>
</dbReference>
<sequence length="270" mass="29084">MLSDITRNTNLRTSGVRVDRYNKLVPIVTNAAASFKTGGQNLSGDNFITKYDAAKKQVLWSKNITTVSKGEYAGFQDIGHDSRGNTYVVGTFPGTILRVDREGSNIIPWYLPAKIDHTKTGFSGLAAVENCLLTSNNADSQIYRFDMTAEKGSPVLVRRSPDATLATIDAIYLPPKYEGKVLLVAENAKGITVLRSSDGSWQAAEHLGTVPNNSSAAQGGTITTAVQVGESLYMVEGFSADPPVSNSTAGNRTEFPMVDITSEVEQLLKK</sequence>
<dbReference type="Pfam" id="PF22701">
    <property type="entry name" value="Mala_s_1-like"/>
    <property type="match status" value="1"/>
</dbReference>
<dbReference type="SUPFAM" id="SSF63829">
    <property type="entry name" value="Calcium-dependent phosphotriesterase"/>
    <property type="match status" value="1"/>
</dbReference>
<dbReference type="InterPro" id="IPR054550">
    <property type="entry name" value="Mala_s_1-like"/>
</dbReference>
<gene>
    <name evidence="1" type="ORF">CSUB01_00495</name>
</gene>
<dbReference type="HOGENOM" id="CLU_052674_0_0_1"/>